<keyword evidence="9" id="KW-1185">Reference proteome</keyword>
<dbReference type="GO" id="GO:0005829">
    <property type="term" value="C:cytosol"/>
    <property type="evidence" value="ECO:0007669"/>
    <property type="project" value="UniProtKB-SubCell"/>
</dbReference>
<name>A0AA88R5L4_9ASTE</name>
<proteinExistence type="predicted"/>
<dbReference type="GO" id="GO:0005634">
    <property type="term" value="C:nucleus"/>
    <property type="evidence" value="ECO:0007669"/>
    <property type="project" value="UniProtKB-SubCell"/>
</dbReference>
<dbReference type="EMBL" id="JAVXUO010001856">
    <property type="protein sequence ID" value="KAK2978564.1"/>
    <property type="molecule type" value="Genomic_DNA"/>
</dbReference>
<protein>
    <recommendedName>
        <fullName evidence="6">Histidine-containing phosphotransfer protein</fullName>
    </recommendedName>
</protein>
<comment type="function">
    <text evidence="6">Functions as a two-component phosphorelay mediators between cytokinin sensor histidine kinases and response regulators (B-type ARRs). Plays an important role in propagating cytokinin signal transduction.</text>
</comment>
<evidence type="ECO:0000256" key="3">
    <source>
        <dbReference type="ARBA" id="ARBA00023012"/>
    </source>
</evidence>
<dbReference type="AlphaFoldDB" id="A0AA88R5L4"/>
<comment type="caution">
    <text evidence="8">The sequence shown here is derived from an EMBL/GenBank/DDBJ whole genome shotgun (WGS) entry which is preliminary data.</text>
</comment>
<dbReference type="SUPFAM" id="SSF47226">
    <property type="entry name" value="Histidine-containing phosphotransfer domain, HPT domain"/>
    <property type="match status" value="1"/>
</dbReference>
<comment type="subcellular location">
    <subcellularLocation>
        <location evidence="6">Cytoplasm</location>
        <location evidence="6">Cytosol</location>
    </subcellularLocation>
    <subcellularLocation>
        <location evidence="6">Nucleus</location>
    </subcellularLocation>
</comment>
<keyword evidence="1" id="KW-0963">Cytoplasm</keyword>
<reference evidence="8" key="1">
    <citation type="submission" date="2022-12" db="EMBL/GenBank/DDBJ databases">
        <title>Draft genome assemblies for two species of Escallonia (Escalloniales).</title>
        <authorList>
            <person name="Chanderbali A."/>
            <person name="Dervinis C."/>
            <person name="Anghel I."/>
            <person name="Soltis D."/>
            <person name="Soltis P."/>
            <person name="Zapata F."/>
        </authorList>
    </citation>
    <scope>NUCLEOTIDE SEQUENCE</scope>
    <source>
        <strain evidence="8">UCBG92.1500</strain>
        <tissue evidence="8">Leaf</tissue>
    </source>
</reference>
<keyword evidence="2 6" id="KW-0932">Cytokinin signaling pathway</keyword>
<dbReference type="InterPro" id="IPR008207">
    <property type="entry name" value="Sig_transdc_His_kin_Hpt_dom"/>
</dbReference>
<dbReference type="GO" id="GO:0043424">
    <property type="term" value="F:protein histidine kinase binding"/>
    <property type="evidence" value="ECO:0007669"/>
    <property type="project" value="UniProtKB-UniRule"/>
</dbReference>
<feature type="domain" description="HPt" evidence="7">
    <location>
        <begin position="55"/>
        <end position="157"/>
    </location>
</feature>
<dbReference type="PANTHER" id="PTHR28242:SF13">
    <property type="entry name" value="HISTIDINE-CONTAINING PHOSPHOTRANSFER PROTEIN 5"/>
    <property type="match status" value="1"/>
</dbReference>
<feature type="modified residue" description="Phosphohistidine" evidence="5">
    <location>
        <position position="96"/>
    </location>
</feature>
<evidence type="ECO:0000259" key="7">
    <source>
        <dbReference type="PROSITE" id="PS50894"/>
    </source>
</evidence>
<evidence type="ECO:0000256" key="5">
    <source>
        <dbReference type="PROSITE-ProRule" id="PRU00110"/>
    </source>
</evidence>
<keyword evidence="5" id="KW-0597">Phosphoprotein</keyword>
<dbReference type="PROSITE" id="PS50894">
    <property type="entry name" value="HPT"/>
    <property type="match status" value="1"/>
</dbReference>
<dbReference type="InterPro" id="IPR045871">
    <property type="entry name" value="AHP1-5/YPD1"/>
</dbReference>
<keyword evidence="3 6" id="KW-0902">Two-component regulatory system</keyword>
<evidence type="ECO:0000256" key="6">
    <source>
        <dbReference type="RuleBase" id="RU369004"/>
    </source>
</evidence>
<dbReference type="InterPro" id="IPR036641">
    <property type="entry name" value="HPT_dom_sf"/>
</dbReference>
<comment type="domain">
    <text evidence="6">Histidine-containing phosphotransfer domain (HPt) contains an active histidine that mediates the phosphotransfer.</text>
</comment>
<dbReference type="Proteomes" id="UP001187471">
    <property type="component" value="Unassembled WGS sequence"/>
</dbReference>
<dbReference type="PANTHER" id="PTHR28242">
    <property type="entry name" value="PHOSPHORELAY INTERMEDIATE PROTEIN YPD1"/>
    <property type="match status" value="1"/>
</dbReference>
<dbReference type="GO" id="GO:0009736">
    <property type="term" value="P:cytokinin-activated signaling pathway"/>
    <property type="evidence" value="ECO:0007669"/>
    <property type="project" value="UniProtKB-KW"/>
</dbReference>
<evidence type="ECO:0000313" key="8">
    <source>
        <dbReference type="EMBL" id="KAK2978564.1"/>
    </source>
</evidence>
<keyword evidence="4" id="KW-0539">Nucleus</keyword>
<dbReference type="FunFam" id="1.20.120.160:FF:000001">
    <property type="entry name" value="Histidine-containing phosphotransfer protein 1"/>
    <property type="match status" value="1"/>
</dbReference>
<feature type="non-terminal residue" evidence="8">
    <location>
        <position position="1"/>
    </location>
</feature>
<dbReference type="Gene3D" id="1.20.120.160">
    <property type="entry name" value="HPT domain"/>
    <property type="match status" value="1"/>
</dbReference>
<dbReference type="GO" id="GO:0009927">
    <property type="term" value="F:histidine phosphotransfer kinase activity"/>
    <property type="evidence" value="ECO:0007669"/>
    <property type="project" value="UniProtKB-UniRule"/>
</dbReference>
<sequence length="168" mass="18959">YSLPDLQEFVRASKAAMDVVSQLQGQFLDFTTSLYNEGFLDDQFVQLQKLQDESNPDFVIEVVSLFFEDSEKLLNNLATALQQHIVDYKQVDALVHQFKGSSSSIGAQRVKNACVAFRNYCEEKNVEGCVRCLQLVKHEYNLVKSRLDTLFKLEQQILAAGGSVPMIA</sequence>
<accession>A0AA88R5L4</accession>
<evidence type="ECO:0000313" key="9">
    <source>
        <dbReference type="Proteomes" id="UP001187471"/>
    </source>
</evidence>
<evidence type="ECO:0000256" key="1">
    <source>
        <dbReference type="ARBA" id="ARBA00022490"/>
    </source>
</evidence>
<gene>
    <name evidence="8" type="ORF">RJ640_006683</name>
</gene>
<dbReference type="Pfam" id="PF01627">
    <property type="entry name" value="Hpt"/>
    <property type="match status" value="1"/>
</dbReference>
<evidence type="ECO:0000256" key="2">
    <source>
        <dbReference type="ARBA" id="ARBA00022864"/>
    </source>
</evidence>
<evidence type="ECO:0000256" key="4">
    <source>
        <dbReference type="ARBA" id="ARBA00023242"/>
    </source>
</evidence>
<dbReference type="CDD" id="cd00088">
    <property type="entry name" value="HPT"/>
    <property type="match status" value="1"/>
</dbReference>
<dbReference type="GO" id="GO:0000160">
    <property type="term" value="P:phosphorelay signal transduction system"/>
    <property type="evidence" value="ECO:0007669"/>
    <property type="project" value="UniProtKB-UniRule"/>
</dbReference>
<organism evidence="8 9">
    <name type="scientific">Escallonia rubra</name>
    <dbReference type="NCBI Taxonomy" id="112253"/>
    <lineage>
        <taxon>Eukaryota</taxon>
        <taxon>Viridiplantae</taxon>
        <taxon>Streptophyta</taxon>
        <taxon>Embryophyta</taxon>
        <taxon>Tracheophyta</taxon>
        <taxon>Spermatophyta</taxon>
        <taxon>Magnoliopsida</taxon>
        <taxon>eudicotyledons</taxon>
        <taxon>Gunneridae</taxon>
        <taxon>Pentapetalae</taxon>
        <taxon>asterids</taxon>
        <taxon>campanulids</taxon>
        <taxon>Escalloniales</taxon>
        <taxon>Escalloniaceae</taxon>
        <taxon>Escallonia</taxon>
    </lineage>
</organism>